<proteinExistence type="predicted"/>
<organism evidence="1 2">
    <name type="scientific">Hanstruepera neustonica</name>
    <dbReference type="NCBI Taxonomy" id="1445657"/>
    <lineage>
        <taxon>Bacteria</taxon>
        <taxon>Pseudomonadati</taxon>
        <taxon>Bacteroidota</taxon>
        <taxon>Flavobacteriia</taxon>
        <taxon>Flavobacteriales</taxon>
        <taxon>Flavobacteriaceae</taxon>
        <taxon>Hanstruepera</taxon>
    </lineage>
</organism>
<dbReference type="Proteomes" id="UP000236641">
    <property type="component" value="Unassembled WGS sequence"/>
</dbReference>
<accession>A0A2K1DYK0</accession>
<reference evidence="1 2" key="1">
    <citation type="submission" date="2018-01" db="EMBL/GenBank/DDBJ databases">
        <title>The draft genome of Hanstruepera neustonica JCM19743.</title>
        <authorList>
            <person name="He R.-H."/>
            <person name="Du Z.-J."/>
        </authorList>
    </citation>
    <scope>NUCLEOTIDE SEQUENCE [LARGE SCALE GENOMIC DNA]</scope>
    <source>
        <strain evidence="1 2">JCM19743</strain>
    </source>
</reference>
<dbReference type="AlphaFoldDB" id="A0A2K1DYK0"/>
<name>A0A2K1DYK0_9FLAO</name>
<evidence type="ECO:0000313" key="2">
    <source>
        <dbReference type="Proteomes" id="UP000236641"/>
    </source>
</evidence>
<comment type="caution">
    <text evidence="1">The sequence shown here is derived from an EMBL/GenBank/DDBJ whole genome shotgun (WGS) entry which is preliminary data.</text>
</comment>
<protein>
    <submittedName>
        <fullName evidence="1">DUF1835 domain-containing protein</fullName>
    </submittedName>
</protein>
<keyword evidence="2" id="KW-1185">Reference proteome</keyword>
<dbReference type="RefSeq" id="WP_103052147.1">
    <property type="nucleotide sequence ID" value="NZ_POWF01000004.1"/>
</dbReference>
<sequence length="320" mass="37068">MENTILHITNGGSLTDYLKELDFKGHILTWHEMLCEGSTTSQIDTTTFLNLRKAFLSTYYDIEIDEYQFHNELSVLDDVSSFSKIVLWFEYDLFCHINLLAVISLLKEKAISLPIYLVCSGHIEGERNLKGLSELNQKQLFDHFDSKILLTEEDIDLAITIWRIYCGKDHNLLKPYVTKKSSFKYLNNCIKAHFGRFPDIKSGLSILEKNILSIIKDNDINSRHHLLGYILNYQGYYGYGDTQINRLIDNLVIFFNETETGITLNRKGHEALLSSHNFALEINNNISYGGINRLDYYYSEERKILVKNPVPCPLKNLNLY</sequence>
<evidence type="ECO:0000313" key="1">
    <source>
        <dbReference type="EMBL" id="PNQ73107.1"/>
    </source>
</evidence>
<dbReference type="EMBL" id="POWF01000004">
    <property type="protein sequence ID" value="PNQ73107.1"/>
    <property type="molecule type" value="Genomic_DNA"/>
</dbReference>
<gene>
    <name evidence="1" type="ORF">C1T31_08950</name>
</gene>
<dbReference type="OrthoDB" id="127805at2"/>